<keyword evidence="10" id="KW-0998">Cell outer membrane</keyword>
<evidence type="ECO:0000313" key="13">
    <source>
        <dbReference type="EMBL" id="MCA8378294.1"/>
    </source>
</evidence>
<dbReference type="InterPro" id="IPR023614">
    <property type="entry name" value="Porin_dom_sf"/>
</dbReference>
<dbReference type="Proteomes" id="UP001199070">
    <property type="component" value="Unassembled WGS sequence"/>
</dbReference>
<sequence length="353" mass="37116">MKRIIVVSALACVAADAVAQSSVTLFGYIGAGVRWTDGVKGGSQVGFDNNAISGNIFGIKGAEDLGGGMQAIFMLQSGFLTGTGALAKSPGLLFSQMAYVGLSGPYGRVTFGRQLNALEDIGIALDPNSAQGQSLSTIPGVVWGGNFFTNDSRFNNTIKYVGTFGGATVRGSYSPGGVAGNQRAGSNVAVGTSYRFRTLLLGAAYQTTWNADASQWARTIMGGATWQVGPARLYLSYSDLAVSAAKAGAPERRDRIPAVGIVYQVTPFLQLSGATYYDFAQNLKNTGGADGRKLTSYAMLQYFLSKRTSLYAEFDRNGFSGAYKKDQTNIGGLSLRPDGRTVTGVSVGMITQF</sequence>
<dbReference type="GO" id="GO:0015288">
    <property type="term" value="F:porin activity"/>
    <property type="evidence" value="ECO:0007669"/>
    <property type="project" value="UniProtKB-KW"/>
</dbReference>
<comment type="subcellular location">
    <subcellularLocation>
        <location evidence="1">Cell outer membrane</location>
        <topology evidence="1">Multi-pass membrane protein</topology>
    </subcellularLocation>
</comment>
<evidence type="ECO:0000256" key="10">
    <source>
        <dbReference type="ARBA" id="ARBA00023237"/>
    </source>
</evidence>
<protein>
    <submittedName>
        <fullName evidence="13">Porin</fullName>
    </submittedName>
</protein>
<dbReference type="GO" id="GO:0046930">
    <property type="term" value="C:pore complex"/>
    <property type="evidence" value="ECO:0007669"/>
    <property type="project" value="UniProtKB-KW"/>
</dbReference>
<evidence type="ECO:0000256" key="4">
    <source>
        <dbReference type="ARBA" id="ARBA00022452"/>
    </source>
</evidence>
<accession>A0AAW4TBJ3</accession>
<evidence type="ECO:0000256" key="3">
    <source>
        <dbReference type="ARBA" id="ARBA00022448"/>
    </source>
</evidence>
<dbReference type="RefSeq" id="WP_175681784.1">
    <property type="nucleotide sequence ID" value="NZ_CADEQA010000003.1"/>
</dbReference>
<evidence type="ECO:0000256" key="7">
    <source>
        <dbReference type="ARBA" id="ARBA00023065"/>
    </source>
</evidence>
<reference evidence="13" key="1">
    <citation type="submission" date="2023-08" db="EMBL/GenBank/DDBJ databases">
        <title>A collection of bacterial strains from the Burkholderia cepacia Research Laboratory and Repository.</title>
        <authorList>
            <person name="Lipuma J."/>
            <person name="Spilker T."/>
        </authorList>
    </citation>
    <scope>NUCLEOTIDE SEQUENCE</scope>
    <source>
        <strain evidence="13">AU0862</strain>
    </source>
</reference>
<dbReference type="AlphaFoldDB" id="A0AAW4TBJ3"/>
<keyword evidence="7" id="KW-0406">Ion transport</keyword>
<keyword evidence="6 11" id="KW-0732">Signal</keyword>
<gene>
    <name evidence="13" type="ORF">LGN22_05275</name>
</gene>
<evidence type="ECO:0000256" key="8">
    <source>
        <dbReference type="ARBA" id="ARBA00023114"/>
    </source>
</evidence>
<comment type="subunit">
    <text evidence="2">Homotrimer.</text>
</comment>
<feature type="signal peptide" evidence="11">
    <location>
        <begin position="1"/>
        <end position="19"/>
    </location>
</feature>
<dbReference type="InterPro" id="IPR033900">
    <property type="entry name" value="Gram_neg_porin_domain"/>
</dbReference>
<evidence type="ECO:0000256" key="6">
    <source>
        <dbReference type="ARBA" id="ARBA00022729"/>
    </source>
</evidence>
<keyword evidence="4" id="KW-1134">Transmembrane beta strand</keyword>
<proteinExistence type="predicted"/>
<evidence type="ECO:0000256" key="2">
    <source>
        <dbReference type="ARBA" id="ARBA00011233"/>
    </source>
</evidence>
<dbReference type="GO" id="GO:0009279">
    <property type="term" value="C:cell outer membrane"/>
    <property type="evidence" value="ECO:0007669"/>
    <property type="project" value="UniProtKB-SubCell"/>
</dbReference>
<dbReference type="Gene3D" id="2.40.160.10">
    <property type="entry name" value="Porin"/>
    <property type="match status" value="1"/>
</dbReference>
<keyword evidence="5" id="KW-0812">Transmembrane</keyword>
<comment type="caution">
    <text evidence="13">The sequence shown here is derived from an EMBL/GenBank/DDBJ whole genome shotgun (WGS) entry which is preliminary data.</text>
</comment>
<evidence type="ECO:0000256" key="9">
    <source>
        <dbReference type="ARBA" id="ARBA00023136"/>
    </source>
</evidence>
<dbReference type="PANTHER" id="PTHR34501">
    <property type="entry name" value="PROTEIN YDDL-RELATED"/>
    <property type="match status" value="1"/>
</dbReference>
<dbReference type="SUPFAM" id="SSF56935">
    <property type="entry name" value="Porins"/>
    <property type="match status" value="1"/>
</dbReference>
<feature type="chain" id="PRO_5043879358" evidence="11">
    <location>
        <begin position="20"/>
        <end position="353"/>
    </location>
</feature>
<keyword evidence="3" id="KW-0813">Transport</keyword>
<evidence type="ECO:0000256" key="5">
    <source>
        <dbReference type="ARBA" id="ARBA00022692"/>
    </source>
</evidence>
<evidence type="ECO:0000259" key="12">
    <source>
        <dbReference type="Pfam" id="PF13609"/>
    </source>
</evidence>
<organism evidence="13 14">
    <name type="scientific">Burkholderia cenocepacia</name>
    <dbReference type="NCBI Taxonomy" id="95486"/>
    <lineage>
        <taxon>Bacteria</taxon>
        <taxon>Pseudomonadati</taxon>
        <taxon>Pseudomonadota</taxon>
        <taxon>Betaproteobacteria</taxon>
        <taxon>Burkholderiales</taxon>
        <taxon>Burkholderiaceae</taxon>
        <taxon>Burkholderia</taxon>
        <taxon>Burkholderia cepacia complex</taxon>
    </lineage>
</organism>
<dbReference type="Pfam" id="PF13609">
    <property type="entry name" value="Porin_4"/>
    <property type="match status" value="1"/>
</dbReference>
<evidence type="ECO:0000256" key="11">
    <source>
        <dbReference type="SAM" id="SignalP"/>
    </source>
</evidence>
<dbReference type="GO" id="GO:0006811">
    <property type="term" value="P:monoatomic ion transport"/>
    <property type="evidence" value="ECO:0007669"/>
    <property type="project" value="UniProtKB-KW"/>
</dbReference>
<keyword evidence="8" id="KW-0626">Porin</keyword>
<name>A0AAW4TBJ3_9BURK</name>
<dbReference type="EMBL" id="JAIZTC010000001">
    <property type="protein sequence ID" value="MCA8378294.1"/>
    <property type="molecule type" value="Genomic_DNA"/>
</dbReference>
<dbReference type="CDD" id="cd00342">
    <property type="entry name" value="gram_neg_porins"/>
    <property type="match status" value="1"/>
</dbReference>
<dbReference type="InterPro" id="IPR050298">
    <property type="entry name" value="Gram-neg_bact_OMP"/>
</dbReference>
<evidence type="ECO:0000313" key="14">
    <source>
        <dbReference type="Proteomes" id="UP001199070"/>
    </source>
</evidence>
<evidence type="ECO:0000256" key="1">
    <source>
        <dbReference type="ARBA" id="ARBA00004571"/>
    </source>
</evidence>
<keyword evidence="9" id="KW-0472">Membrane</keyword>
<feature type="domain" description="Porin" evidence="12">
    <location>
        <begin position="8"/>
        <end position="320"/>
    </location>
</feature>
<dbReference type="PANTHER" id="PTHR34501:SF9">
    <property type="entry name" value="MAJOR OUTER MEMBRANE PROTEIN P.IA"/>
    <property type="match status" value="1"/>
</dbReference>